<keyword evidence="1" id="KW-0677">Repeat</keyword>
<dbReference type="EMBL" id="CP019454">
    <property type="protein sequence ID" value="AUW92748.1"/>
    <property type="molecule type" value="Genomic_DNA"/>
</dbReference>
<name>A0ABN5GZZ9_9FIRM</name>
<accession>A0ABN5GZZ9</accession>
<dbReference type="Pfam" id="PF00005">
    <property type="entry name" value="ABC_tran"/>
    <property type="match status" value="2"/>
</dbReference>
<keyword evidence="3" id="KW-0067">ATP-binding</keyword>
<sequence>MAWLSVQSAQLSMGGRALVNNITLNINAGDRIGIVGPNGMGKSTFLGLLSGAIEPDSGSIKVMGAPYITQLNQWQKPSCSTIWACAADANGQLRQTQEQLQHVEQAMANPDMTSEQLIELTEQWGRLSEKFSDMGGYEWEATVRAGLIALGFAESRFNDSPQHLSGGEQHRLALLQIILSGADIWLLDEPNNHLDVTTLQWLEEQIRRFRGACVVVSHDRAFLDHIATRIVSWEDGFFWSTAGNWTKYRNLREERLKTEEAQYQRLQEERLRLEQYIARFRSGTRAKQAQSRMKRLEKLGTGTAPSTRPRDLQLLHNSSGHSGHEPLAHIQSLVLKRPHRVWEPLSFKLPPHAKVALIGPNGTGKSTLLEALTVPRSEVHWMQDTAIGYLPQDAVTKLPQGVTGMDYLYDQGFVREEIYYLGSHFGLSKDLLESMIDGWSGGERTRLKLLEVLMQPTDLLLLDEPTNHLDIRMRLALESLIIGYPGAVIISSHDRAFLQATSTHTLWSTGSAFIWDKDPYREGRIAPRTS</sequence>
<feature type="coiled-coil region" evidence="4">
    <location>
        <begin position="249"/>
        <end position="276"/>
    </location>
</feature>
<proteinExistence type="predicted"/>
<dbReference type="SMART" id="SM00382">
    <property type="entry name" value="AAA"/>
    <property type="match status" value="2"/>
</dbReference>
<evidence type="ECO:0000256" key="2">
    <source>
        <dbReference type="ARBA" id="ARBA00022741"/>
    </source>
</evidence>
<dbReference type="Gene3D" id="3.40.50.300">
    <property type="entry name" value="P-loop containing nucleotide triphosphate hydrolases"/>
    <property type="match status" value="2"/>
</dbReference>
<dbReference type="InterPro" id="IPR027417">
    <property type="entry name" value="P-loop_NTPase"/>
</dbReference>
<dbReference type="InterPro" id="IPR050611">
    <property type="entry name" value="ABCF"/>
</dbReference>
<keyword evidence="2" id="KW-0547">Nucleotide-binding</keyword>
<dbReference type="CDD" id="cd03221">
    <property type="entry name" value="ABCF_EF-3"/>
    <property type="match status" value="2"/>
</dbReference>
<evidence type="ECO:0000256" key="4">
    <source>
        <dbReference type="SAM" id="Coils"/>
    </source>
</evidence>
<evidence type="ECO:0000256" key="1">
    <source>
        <dbReference type="ARBA" id="ARBA00022737"/>
    </source>
</evidence>
<evidence type="ECO:0000313" key="7">
    <source>
        <dbReference type="Proteomes" id="UP000325292"/>
    </source>
</evidence>
<keyword evidence="7" id="KW-1185">Reference proteome</keyword>
<dbReference type="PANTHER" id="PTHR19211">
    <property type="entry name" value="ATP-BINDING TRANSPORT PROTEIN-RELATED"/>
    <property type="match status" value="1"/>
</dbReference>
<organism evidence="6 7">
    <name type="scientific">Sulfobacillus thermotolerans</name>
    <dbReference type="NCBI Taxonomy" id="338644"/>
    <lineage>
        <taxon>Bacteria</taxon>
        <taxon>Bacillati</taxon>
        <taxon>Bacillota</taxon>
        <taxon>Clostridia</taxon>
        <taxon>Eubacteriales</taxon>
        <taxon>Clostridiales Family XVII. Incertae Sedis</taxon>
        <taxon>Sulfobacillus</taxon>
    </lineage>
</organism>
<reference evidence="6 7" key="1">
    <citation type="journal article" date="2019" name="Sci. Rep.">
        <title>Sulfobacillus thermotolerans: new insights into resistance and metabolic capacities of acidophilic chemolithotrophs.</title>
        <authorList>
            <person name="Panyushkina A.E."/>
            <person name="Babenko V.V."/>
            <person name="Nikitina A.S."/>
            <person name="Selezneva O.V."/>
            <person name="Tsaplina I.A."/>
            <person name="Letarova M.A."/>
            <person name="Kostryukova E.S."/>
            <person name="Letarov A.V."/>
        </authorList>
    </citation>
    <scope>NUCLEOTIDE SEQUENCE [LARGE SCALE GENOMIC DNA]</scope>
    <source>
        <strain evidence="6 7">Kr1</strain>
    </source>
</reference>
<evidence type="ECO:0000259" key="5">
    <source>
        <dbReference type="PROSITE" id="PS50893"/>
    </source>
</evidence>
<dbReference type="Pfam" id="PF12848">
    <property type="entry name" value="ABC_tran_Xtn"/>
    <property type="match status" value="1"/>
</dbReference>
<gene>
    <name evidence="6" type="ORF">BXT84_01235</name>
</gene>
<feature type="domain" description="ABC transporter" evidence="5">
    <location>
        <begin position="4"/>
        <end position="260"/>
    </location>
</feature>
<dbReference type="PROSITE" id="PS50893">
    <property type="entry name" value="ABC_TRANSPORTER_2"/>
    <property type="match status" value="1"/>
</dbReference>
<dbReference type="InterPro" id="IPR003439">
    <property type="entry name" value="ABC_transporter-like_ATP-bd"/>
</dbReference>
<dbReference type="PANTHER" id="PTHR19211:SF14">
    <property type="entry name" value="ATP-BINDING CASSETTE SUB-FAMILY F MEMBER 1"/>
    <property type="match status" value="1"/>
</dbReference>
<keyword evidence="4" id="KW-0175">Coiled coil</keyword>
<dbReference type="Proteomes" id="UP000325292">
    <property type="component" value="Chromosome"/>
</dbReference>
<evidence type="ECO:0000256" key="3">
    <source>
        <dbReference type="ARBA" id="ARBA00022840"/>
    </source>
</evidence>
<protein>
    <recommendedName>
        <fullName evidence="5">ABC transporter domain-containing protein</fullName>
    </recommendedName>
</protein>
<dbReference type="InterPro" id="IPR032781">
    <property type="entry name" value="ABC_tran_Xtn"/>
</dbReference>
<evidence type="ECO:0000313" key="6">
    <source>
        <dbReference type="EMBL" id="AUW92748.1"/>
    </source>
</evidence>
<dbReference type="InterPro" id="IPR003593">
    <property type="entry name" value="AAA+_ATPase"/>
</dbReference>
<dbReference type="SUPFAM" id="SSF52540">
    <property type="entry name" value="P-loop containing nucleoside triphosphate hydrolases"/>
    <property type="match status" value="2"/>
</dbReference>